<dbReference type="InParanoid" id="A0A4S2MQR4"/>
<proteinExistence type="predicted"/>
<name>A0A4S2MQR4_9PEZI</name>
<sequence length="94" mass="11235">MMMHTMLLQVASDLCLFRYPDRWLLRSSIFSFLSIYFYFYFSGVSSRLWGFAVEEEVRYQLTDLMVCEWCMRTRVVADCIVWSLGRFVGETIVD</sequence>
<accession>A0A4S2MQR4</accession>
<evidence type="ECO:0000313" key="2">
    <source>
        <dbReference type="EMBL" id="TGZ76707.1"/>
    </source>
</evidence>
<protein>
    <submittedName>
        <fullName evidence="2">Uncharacterized protein</fullName>
    </submittedName>
</protein>
<evidence type="ECO:0000256" key="1">
    <source>
        <dbReference type="SAM" id="Phobius"/>
    </source>
</evidence>
<reference evidence="2 3" key="1">
    <citation type="submission" date="2019-04" db="EMBL/GenBank/DDBJ databases">
        <title>Comparative genomics and transcriptomics to analyze fruiting body development in filamentous ascomycetes.</title>
        <authorList>
            <consortium name="DOE Joint Genome Institute"/>
            <person name="Lutkenhaus R."/>
            <person name="Traeger S."/>
            <person name="Breuer J."/>
            <person name="Kuo A."/>
            <person name="Lipzen A."/>
            <person name="Pangilinan J."/>
            <person name="Dilworth D."/>
            <person name="Sandor L."/>
            <person name="Poggeler S."/>
            <person name="Barry K."/>
            <person name="Grigoriev I.V."/>
            <person name="Nowrousian M."/>
        </authorList>
    </citation>
    <scope>NUCLEOTIDE SEQUENCE [LARGE SCALE GENOMIC DNA]</scope>
    <source>
        <strain evidence="2 3">CBS 389.68</strain>
    </source>
</reference>
<dbReference type="EMBL" id="ML220168">
    <property type="protein sequence ID" value="TGZ76707.1"/>
    <property type="molecule type" value="Genomic_DNA"/>
</dbReference>
<gene>
    <name evidence="2" type="ORF">EX30DRAFT_229557</name>
</gene>
<organism evidence="2 3">
    <name type="scientific">Ascodesmis nigricans</name>
    <dbReference type="NCBI Taxonomy" id="341454"/>
    <lineage>
        <taxon>Eukaryota</taxon>
        <taxon>Fungi</taxon>
        <taxon>Dikarya</taxon>
        <taxon>Ascomycota</taxon>
        <taxon>Pezizomycotina</taxon>
        <taxon>Pezizomycetes</taxon>
        <taxon>Pezizales</taxon>
        <taxon>Ascodesmidaceae</taxon>
        <taxon>Ascodesmis</taxon>
    </lineage>
</organism>
<keyword evidence="1" id="KW-0812">Transmembrane</keyword>
<keyword evidence="1" id="KW-0472">Membrane</keyword>
<keyword evidence="1" id="KW-1133">Transmembrane helix</keyword>
<feature type="transmembrane region" description="Helical" evidence="1">
    <location>
        <begin position="23"/>
        <end position="41"/>
    </location>
</feature>
<keyword evidence="3" id="KW-1185">Reference proteome</keyword>
<evidence type="ECO:0000313" key="3">
    <source>
        <dbReference type="Proteomes" id="UP000298138"/>
    </source>
</evidence>
<dbReference type="AlphaFoldDB" id="A0A4S2MQR4"/>
<dbReference type="Proteomes" id="UP000298138">
    <property type="component" value="Unassembled WGS sequence"/>
</dbReference>